<evidence type="ECO:0000256" key="1">
    <source>
        <dbReference type="SAM" id="MobiDB-lite"/>
    </source>
</evidence>
<keyword evidence="3" id="KW-1185">Reference proteome</keyword>
<dbReference type="AlphaFoldDB" id="A0AAF0WQ34"/>
<dbReference type="PANTHER" id="PTHR36405">
    <property type="entry name" value="BNAA10G09140D PROTEIN"/>
    <property type="match status" value="1"/>
</dbReference>
<evidence type="ECO:0000313" key="2">
    <source>
        <dbReference type="EMBL" id="WOG92080.1"/>
    </source>
</evidence>
<protein>
    <submittedName>
        <fullName evidence="2">Uncharacterized protein</fullName>
    </submittedName>
</protein>
<name>A0AAF0WQ34_DAUCS</name>
<reference evidence="2" key="2">
    <citation type="submission" date="2022-03" db="EMBL/GenBank/DDBJ databases">
        <title>Draft title - Genomic analysis of global carrot germplasm unveils the trajectory of domestication and the origin of high carotenoid orange carrot.</title>
        <authorList>
            <person name="Iorizzo M."/>
            <person name="Ellison S."/>
            <person name="Senalik D."/>
            <person name="Macko-Podgorni A."/>
            <person name="Grzebelus D."/>
            <person name="Bostan H."/>
            <person name="Rolling W."/>
            <person name="Curaba J."/>
            <person name="Simon P."/>
        </authorList>
    </citation>
    <scope>NUCLEOTIDE SEQUENCE</scope>
    <source>
        <tissue evidence="2">Leaf</tissue>
    </source>
</reference>
<gene>
    <name evidence="2" type="ORF">DCAR_0311338</name>
</gene>
<dbReference type="PANTHER" id="PTHR36405:SF1">
    <property type="entry name" value="OS07G0520600 PROTEIN"/>
    <property type="match status" value="1"/>
</dbReference>
<evidence type="ECO:0000313" key="3">
    <source>
        <dbReference type="Proteomes" id="UP000077755"/>
    </source>
</evidence>
<organism evidence="2 3">
    <name type="scientific">Daucus carota subsp. sativus</name>
    <name type="common">Carrot</name>
    <dbReference type="NCBI Taxonomy" id="79200"/>
    <lineage>
        <taxon>Eukaryota</taxon>
        <taxon>Viridiplantae</taxon>
        <taxon>Streptophyta</taxon>
        <taxon>Embryophyta</taxon>
        <taxon>Tracheophyta</taxon>
        <taxon>Spermatophyta</taxon>
        <taxon>Magnoliopsida</taxon>
        <taxon>eudicotyledons</taxon>
        <taxon>Gunneridae</taxon>
        <taxon>Pentapetalae</taxon>
        <taxon>asterids</taxon>
        <taxon>campanulids</taxon>
        <taxon>Apiales</taxon>
        <taxon>Apiaceae</taxon>
        <taxon>Apioideae</taxon>
        <taxon>Scandiceae</taxon>
        <taxon>Daucinae</taxon>
        <taxon>Daucus</taxon>
        <taxon>Daucus sect. Daucus</taxon>
    </lineage>
</organism>
<accession>A0AAF0WQ34</accession>
<reference evidence="2" key="1">
    <citation type="journal article" date="2016" name="Nat. Genet.">
        <title>A high-quality carrot genome assembly provides new insights into carotenoid accumulation and asterid genome evolution.</title>
        <authorList>
            <person name="Iorizzo M."/>
            <person name="Ellison S."/>
            <person name="Senalik D."/>
            <person name="Zeng P."/>
            <person name="Satapoomin P."/>
            <person name="Huang J."/>
            <person name="Bowman M."/>
            <person name="Iovene M."/>
            <person name="Sanseverino W."/>
            <person name="Cavagnaro P."/>
            <person name="Yildiz M."/>
            <person name="Macko-Podgorni A."/>
            <person name="Moranska E."/>
            <person name="Grzebelus E."/>
            <person name="Grzebelus D."/>
            <person name="Ashrafi H."/>
            <person name="Zheng Z."/>
            <person name="Cheng S."/>
            <person name="Spooner D."/>
            <person name="Van Deynze A."/>
            <person name="Simon P."/>
        </authorList>
    </citation>
    <scope>NUCLEOTIDE SEQUENCE</scope>
    <source>
        <tissue evidence="2">Leaf</tissue>
    </source>
</reference>
<proteinExistence type="predicted"/>
<feature type="region of interest" description="Disordered" evidence="1">
    <location>
        <begin position="39"/>
        <end position="122"/>
    </location>
</feature>
<sequence>MVQTLEAIKGGGGSIKVGTTGTISSLMSKELESMRYAPRKAIPAKDKSSAATILESGGITSPKRLRPRLSADEASSSNSNNFSDRNGDLSRKEKHYNRRSHNIPMLNPGNVSVDATPIRKKSDKKGPYLVEIVDIKCGHPDRAWATPLANRLKKLSFSKLSESTN</sequence>
<dbReference type="Proteomes" id="UP000077755">
    <property type="component" value="Chromosome 3"/>
</dbReference>
<dbReference type="EMBL" id="CP093345">
    <property type="protein sequence ID" value="WOG92080.1"/>
    <property type="molecule type" value="Genomic_DNA"/>
</dbReference>
<feature type="compositionally biased region" description="Basic residues" evidence="1">
    <location>
        <begin position="92"/>
        <end position="101"/>
    </location>
</feature>